<keyword evidence="7" id="KW-0418">Kinase</keyword>
<dbReference type="EC" id="2.7.6.3" evidence="3"/>
<dbReference type="InterPro" id="IPR000550">
    <property type="entry name" value="Hppk"/>
</dbReference>
<dbReference type="NCBIfam" id="TIGR01498">
    <property type="entry name" value="folK"/>
    <property type="match status" value="1"/>
</dbReference>
<keyword evidence="6" id="KW-0547">Nucleotide-binding</keyword>
<dbReference type="EMBL" id="CAJRAU010000009">
    <property type="protein sequence ID" value="CAG5073689.1"/>
    <property type="molecule type" value="Genomic_DNA"/>
</dbReference>
<evidence type="ECO:0000256" key="12">
    <source>
        <dbReference type="ARBA" id="ARBA00033413"/>
    </source>
</evidence>
<dbReference type="PANTHER" id="PTHR43071:SF1">
    <property type="entry name" value="2-AMINO-4-HYDROXY-6-HYDROXYMETHYLDIHYDROPTERIDINE PYROPHOSPHOKINASE"/>
    <property type="match status" value="1"/>
</dbReference>
<dbReference type="RefSeq" id="WP_215236125.1">
    <property type="nucleotide sequence ID" value="NZ_CAJRAU010000009.1"/>
</dbReference>
<proteinExistence type="inferred from homology"/>
<evidence type="ECO:0000313" key="14">
    <source>
        <dbReference type="EMBL" id="CAG5073689.1"/>
    </source>
</evidence>
<dbReference type="Proteomes" id="UP000679725">
    <property type="component" value="Unassembled WGS sequence"/>
</dbReference>
<evidence type="ECO:0000256" key="6">
    <source>
        <dbReference type="ARBA" id="ARBA00022741"/>
    </source>
</evidence>
<evidence type="ECO:0000313" key="15">
    <source>
        <dbReference type="Proteomes" id="UP000679725"/>
    </source>
</evidence>
<evidence type="ECO:0000256" key="4">
    <source>
        <dbReference type="ARBA" id="ARBA00016218"/>
    </source>
</evidence>
<protein>
    <recommendedName>
        <fullName evidence="4">2-amino-4-hydroxy-6-hydroxymethyldihydropteridine pyrophosphokinase</fullName>
        <ecNumber evidence="3">2.7.6.3</ecNumber>
    </recommendedName>
    <alternativeName>
        <fullName evidence="11">6-hydroxymethyl-7,8-dihydropterin pyrophosphokinase</fullName>
    </alternativeName>
    <alternativeName>
        <fullName evidence="12">7,8-dihydro-6-hydroxymethylpterin-pyrophosphokinase</fullName>
    </alternativeName>
</protein>
<evidence type="ECO:0000256" key="3">
    <source>
        <dbReference type="ARBA" id="ARBA00013253"/>
    </source>
</evidence>
<comment type="function">
    <text evidence="10">Catalyzes the transfer of pyrophosphate from adenosine triphosphate (ATP) to 6-hydroxymethyl-7,8-dihydropterin, an enzymatic step in folate biosynthesis pathway.</text>
</comment>
<evidence type="ECO:0000256" key="8">
    <source>
        <dbReference type="ARBA" id="ARBA00022840"/>
    </source>
</evidence>
<comment type="caution">
    <text evidence="14">The sequence shown here is derived from an EMBL/GenBank/DDBJ whole genome shotgun (WGS) entry which is preliminary data.</text>
</comment>
<keyword evidence="15" id="KW-1185">Reference proteome</keyword>
<dbReference type="Gene3D" id="3.30.70.560">
    <property type="entry name" value="7,8-Dihydro-6-hydroxymethylpterin-pyrophosphokinase HPPK"/>
    <property type="match status" value="1"/>
</dbReference>
<accession>A0ABN7RDF9</accession>
<evidence type="ECO:0000256" key="1">
    <source>
        <dbReference type="ARBA" id="ARBA00005051"/>
    </source>
</evidence>
<evidence type="ECO:0000256" key="11">
    <source>
        <dbReference type="ARBA" id="ARBA00029766"/>
    </source>
</evidence>
<evidence type="ECO:0000256" key="9">
    <source>
        <dbReference type="ARBA" id="ARBA00022909"/>
    </source>
</evidence>
<dbReference type="InterPro" id="IPR035907">
    <property type="entry name" value="Hppk_sf"/>
</dbReference>
<keyword evidence="9" id="KW-0289">Folate biosynthesis</keyword>
<organism evidence="14 15">
    <name type="scientific">Dyadobacter linearis</name>
    <dbReference type="NCBI Taxonomy" id="2823330"/>
    <lineage>
        <taxon>Bacteria</taxon>
        <taxon>Pseudomonadati</taxon>
        <taxon>Bacteroidota</taxon>
        <taxon>Cytophagia</taxon>
        <taxon>Cytophagales</taxon>
        <taxon>Spirosomataceae</taxon>
        <taxon>Dyadobacter</taxon>
    </lineage>
</organism>
<keyword evidence="5" id="KW-0808">Transferase</keyword>
<gene>
    <name evidence="14" type="primary">sulD</name>
    <name evidence="14" type="ORF">DYBT9623_04866</name>
</gene>
<feature type="domain" description="7,8-dihydro-6-hydroxymethylpterin-pyrophosphokinase" evidence="13">
    <location>
        <begin position="90"/>
        <end position="101"/>
    </location>
</feature>
<keyword evidence="8" id="KW-0067">ATP-binding</keyword>
<dbReference type="Pfam" id="PF01288">
    <property type="entry name" value="HPPK"/>
    <property type="match status" value="1"/>
</dbReference>
<evidence type="ECO:0000256" key="7">
    <source>
        <dbReference type="ARBA" id="ARBA00022777"/>
    </source>
</evidence>
<evidence type="ECO:0000259" key="13">
    <source>
        <dbReference type="PROSITE" id="PS00794"/>
    </source>
</evidence>
<evidence type="ECO:0000256" key="5">
    <source>
        <dbReference type="ARBA" id="ARBA00022679"/>
    </source>
</evidence>
<name>A0ABN7RDF9_9BACT</name>
<dbReference type="PANTHER" id="PTHR43071">
    <property type="entry name" value="2-AMINO-4-HYDROXY-6-HYDROXYMETHYLDIHYDROPTERIDINE PYROPHOSPHOKINASE"/>
    <property type="match status" value="1"/>
</dbReference>
<evidence type="ECO:0000256" key="2">
    <source>
        <dbReference type="ARBA" id="ARBA00005810"/>
    </source>
</evidence>
<comment type="pathway">
    <text evidence="1">Cofactor biosynthesis; tetrahydrofolate biosynthesis; 2-amino-4-hydroxy-6-hydroxymethyl-7,8-dihydropteridine diphosphate from 7,8-dihydroneopterin triphosphate: step 4/4.</text>
</comment>
<reference evidence="14 15" key="1">
    <citation type="submission" date="2021-04" db="EMBL/GenBank/DDBJ databases">
        <authorList>
            <person name="Rodrigo-Torres L."/>
            <person name="Arahal R. D."/>
            <person name="Lucena T."/>
        </authorList>
    </citation>
    <scope>NUCLEOTIDE SEQUENCE [LARGE SCALE GENOMIC DNA]</scope>
    <source>
        <strain evidence="14 15">CECT 9623</strain>
    </source>
</reference>
<dbReference type="PROSITE" id="PS00794">
    <property type="entry name" value="HPPK"/>
    <property type="match status" value="1"/>
</dbReference>
<comment type="similarity">
    <text evidence="2">Belongs to the HPPK family.</text>
</comment>
<evidence type="ECO:0000256" key="10">
    <source>
        <dbReference type="ARBA" id="ARBA00029409"/>
    </source>
</evidence>
<dbReference type="SUPFAM" id="SSF55083">
    <property type="entry name" value="6-hydroxymethyl-7,8-dihydropterin pyrophosphokinase, HPPK"/>
    <property type="match status" value="1"/>
</dbReference>
<sequence>MNDRGNIYLLLGSNLGDRTAILQHAREMVAEKAGTILAESSIYETEPWGLTDQPAFLNQVIEIESASKPEDLLNILLQIEQELGRIRKIRWGARLIDIDMLYYANLILDNSTLTLPHPRLHERRFTLIPLSEIAPEFIDPKQKKTITQLLDECPDHSTVSKVS</sequence>
<dbReference type="CDD" id="cd00483">
    <property type="entry name" value="HPPK"/>
    <property type="match status" value="1"/>
</dbReference>